<feature type="domain" description="Glutaredoxin" evidence="3">
    <location>
        <begin position="75"/>
        <end position="131"/>
    </location>
</feature>
<dbReference type="InterPro" id="IPR002109">
    <property type="entry name" value="Glutaredoxin"/>
</dbReference>
<dbReference type="InterPro" id="IPR025392">
    <property type="entry name" value="DUF4124"/>
</dbReference>
<evidence type="ECO:0000256" key="2">
    <source>
        <dbReference type="SAM" id="SignalP"/>
    </source>
</evidence>
<dbReference type="Proteomes" id="UP000737171">
    <property type="component" value="Unassembled WGS sequence"/>
</dbReference>
<gene>
    <name evidence="5" type="ORF">HLB44_18350</name>
</gene>
<evidence type="ECO:0000313" key="5">
    <source>
        <dbReference type="EMBL" id="NRF68959.1"/>
    </source>
</evidence>
<dbReference type="Gene3D" id="3.40.30.10">
    <property type="entry name" value="Glutaredoxin"/>
    <property type="match status" value="1"/>
</dbReference>
<name>A0ABX2EJY8_9BURK</name>
<dbReference type="PROSITE" id="PS51257">
    <property type="entry name" value="PROKAR_LIPOPROTEIN"/>
    <property type="match status" value="1"/>
</dbReference>
<reference evidence="5 6" key="1">
    <citation type="submission" date="2020-05" db="EMBL/GenBank/DDBJ databases">
        <title>Aquincola sp. isolate from soil.</title>
        <authorList>
            <person name="Han J."/>
            <person name="Kim D.-U."/>
        </authorList>
    </citation>
    <scope>NUCLEOTIDE SEQUENCE [LARGE SCALE GENOMIC DNA]</scope>
    <source>
        <strain evidence="5 6">S2</strain>
    </source>
</reference>
<feature type="domain" description="DUF4124" evidence="4">
    <location>
        <begin position="9"/>
        <end position="46"/>
    </location>
</feature>
<feature type="region of interest" description="Disordered" evidence="1">
    <location>
        <begin position="159"/>
        <end position="201"/>
    </location>
</feature>
<organism evidence="5 6">
    <name type="scientific">Pseudaquabacterium terrae</name>
    <dbReference type="NCBI Taxonomy" id="2732868"/>
    <lineage>
        <taxon>Bacteria</taxon>
        <taxon>Pseudomonadati</taxon>
        <taxon>Pseudomonadota</taxon>
        <taxon>Betaproteobacteria</taxon>
        <taxon>Burkholderiales</taxon>
        <taxon>Sphaerotilaceae</taxon>
        <taxon>Pseudaquabacterium</taxon>
    </lineage>
</organism>
<dbReference type="EMBL" id="JABRWJ010000005">
    <property type="protein sequence ID" value="NRF68959.1"/>
    <property type="molecule type" value="Genomic_DNA"/>
</dbReference>
<feature type="compositionally biased region" description="Low complexity" evidence="1">
    <location>
        <begin position="190"/>
        <end position="201"/>
    </location>
</feature>
<evidence type="ECO:0000259" key="4">
    <source>
        <dbReference type="Pfam" id="PF13511"/>
    </source>
</evidence>
<comment type="caution">
    <text evidence="5">The sequence shown here is derived from an EMBL/GenBank/DDBJ whole genome shotgun (WGS) entry which is preliminary data.</text>
</comment>
<dbReference type="Pfam" id="PF00462">
    <property type="entry name" value="Glutaredoxin"/>
    <property type="match status" value="1"/>
</dbReference>
<accession>A0ABX2EJY8</accession>
<evidence type="ECO:0000256" key="1">
    <source>
        <dbReference type="SAM" id="MobiDB-lite"/>
    </source>
</evidence>
<dbReference type="SUPFAM" id="SSF52833">
    <property type="entry name" value="Thioredoxin-like"/>
    <property type="match status" value="1"/>
</dbReference>
<protein>
    <submittedName>
        <fullName evidence="5">Glutaredoxin family protein</fullName>
    </submittedName>
</protein>
<dbReference type="InterPro" id="IPR036249">
    <property type="entry name" value="Thioredoxin-like_sf"/>
</dbReference>
<dbReference type="CDD" id="cd02976">
    <property type="entry name" value="NrdH"/>
    <property type="match status" value="1"/>
</dbReference>
<dbReference type="PROSITE" id="PS51354">
    <property type="entry name" value="GLUTAREDOXIN_2"/>
    <property type="match status" value="1"/>
</dbReference>
<feature type="compositionally biased region" description="Pro residues" evidence="1">
    <location>
        <begin position="167"/>
        <end position="189"/>
    </location>
</feature>
<proteinExistence type="predicted"/>
<evidence type="ECO:0000313" key="6">
    <source>
        <dbReference type="Proteomes" id="UP000737171"/>
    </source>
</evidence>
<keyword evidence="6" id="KW-1185">Reference proteome</keyword>
<feature type="chain" id="PRO_5046292019" evidence="2">
    <location>
        <begin position="21"/>
        <end position="201"/>
    </location>
</feature>
<evidence type="ECO:0000259" key="3">
    <source>
        <dbReference type="Pfam" id="PF00462"/>
    </source>
</evidence>
<sequence length="201" mass="21652">MKRTLTFGALMVLACMPLQAQYKVVGPDGRITYTDRPPPAQQGQVSAMRRDGSVVSTPSSALPLELRQVVTRFPVVLYTAPQCELCDTARQMLKQRGIPLTERQVLRQDDLAVVERATGNRGMPAVTVGGQALNGYSAMQWSALLDLAGYPRESKLPKDYQAAAPVPITPRAPEQPPVPAVLPPAPAPAEAPEQPASGIRF</sequence>
<dbReference type="RefSeq" id="WP_173125169.1">
    <property type="nucleotide sequence ID" value="NZ_JABRWJ010000005.1"/>
</dbReference>
<dbReference type="Pfam" id="PF13511">
    <property type="entry name" value="DUF4124"/>
    <property type="match status" value="1"/>
</dbReference>
<keyword evidence="2" id="KW-0732">Signal</keyword>
<feature type="signal peptide" evidence="2">
    <location>
        <begin position="1"/>
        <end position="20"/>
    </location>
</feature>